<keyword evidence="1" id="KW-0732">Signal</keyword>
<evidence type="ECO:0000313" key="4">
    <source>
        <dbReference type="EMBL" id="CAB4045378.1"/>
    </source>
</evidence>
<evidence type="ECO:0000256" key="2">
    <source>
        <dbReference type="ARBA" id="ARBA00023157"/>
    </source>
</evidence>
<evidence type="ECO:0000313" key="5">
    <source>
        <dbReference type="Proteomes" id="UP001152795"/>
    </source>
</evidence>
<dbReference type="Pfam" id="PF23283">
    <property type="entry name" value="D8C_UMOD"/>
    <property type="match status" value="1"/>
</dbReference>
<organism evidence="4 5">
    <name type="scientific">Paramuricea clavata</name>
    <name type="common">Red gorgonian</name>
    <name type="synonym">Violescent sea-whip</name>
    <dbReference type="NCBI Taxonomy" id="317549"/>
    <lineage>
        <taxon>Eukaryota</taxon>
        <taxon>Metazoa</taxon>
        <taxon>Cnidaria</taxon>
        <taxon>Anthozoa</taxon>
        <taxon>Octocorallia</taxon>
        <taxon>Malacalcyonacea</taxon>
        <taxon>Plexauridae</taxon>
        <taxon>Paramuricea</taxon>
    </lineage>
</organism>
<reference evidence="4" key="1">
    <citation type="submission" date="2020-04" db="EMBL/GenBank/DDBJ databases">
        <authorList>
            <person name="Alioto T."/>
            <person name="Alioto T."/>
            <person name="Gomez Garrido J."/>
        </authorList>
    </citation>
    <scope>NUCLEOTIDE SEQUENCE</scope>
    <source>
        <strain evidence="4">A484AB</strain>
    </source>
</reference>
<protein>
    <recommendedName>
        <fullName evidence="3">UMOD/GP2/OIT3-like D8C domain-containing protein</fullName>
    </recommendedName>
</protein>
<keyword evidence="2" id="KW-1015">Disulfide bond</keyword>
<dbReference type="PANTHER" id="PTHR36191">
    <property type="entry name" value="ENDO/EXONUCLEASE/PHOSPHATASE DOMAIN-CONTAINING PROTEIN-RELATED"/>
    <property type="match status" value="1"/>
</dbReference>
<dbReference type="InterPro" id="IPR057774">
    <property type="entry name" value="D8C_UMOD/GP2/OIT3-like"/>
</dbReference>
<accession>A0A6S7KMF5</accession>
<sequence length="155" mass="17343">MSYILVSIVTALLLSPSDSTPDNCYGIHYKTINDSRRSTGYDVSDNHLSNNTREHICDRGLLQDNAWYRFSSEAGGEMPTTKPKYGSCGTYVPIWMNGFHPTIEDGIVARKACANVPRLRPLGCGYSYNIHVRNCSGYYVYQLKTPAHCTLAYCV</sequence>
<dbReference type="AlphaFoldDB" id="A0A6S7KMF5"/>
<evidence type="ECO:0000259" key="3">
    <source>
        <dbReference type="Pfam" id="PF23283"/>
    </source>
</evidence>
<feature type="domain" description="UMOD/GP2/OIT3-like D8C" evidence="3">
    <location>
        <begin position="76"/>
        <end position="154"/>
    </location>
</feature>
<dbReference type="EMBL" id="CACRXK020039097">
    <property type="protein sequence ID" value="CAB4045378.1"/>
    <property type="molecule type" value="Genomic_DNA"/>
</dbReference>
<gene>
    <name evidence="4" type="ORF">PACLA_8A001784</name>
</gene>
<keyword evidence="5" id="KW-1185">Reference proteome</keyword>
<evidence type="ECO:0000256" key="1">
    <source>
        <dbReference type="ARBA" id="ARBA00022729"/>
    </source>
</evidence>
<dbReference type="Proteomes" id="UP001152795">
    <property type="component" value="Unassembled WGS sequence"/>
</dbReference>
<dbReference type="PANTHER" id="PTHR36191:SF4">
    <property type="entry name" value="VWFD DOMAIN-CONTAINING PROTEIN"/>
    <property type="match status" value="1"/>
</dbReference>
<name>A0A6S7KMF5_PARCT</name>
<dbReference type="OrthoDB" id="5945417at2759"/>
<proteinExistence type="predicted"/>
<feature type="non-terminal residue" evidence="4">
    <location>
        <position position="155"/>
    </location>
</feature>
<comment type="caution">
    <text evidence="4">The sequence shown here is derived from an EMBL/GenBank/DDBJ whole genome shotgun (WGS) entry which is preliminary data.</text>
</comment>